<gene>
    <name evidence="3" type="ORF">K6753_13265</name>
</gene>
<proteinExistence type="predicted"/>
<evidence type="ECO:0000259" key="2">
    <source>
        <dbReference type="PROSITE" id="PS50887"/>
    </source>
</evidence>
<dbReference type="Pfam" id="PF00990">
    <property type="entry name" value="GGDEF"/>
    <property type="match status" value="1"/>
</dbReference>
<dbReference type="PROSITE" id="PS50883">
    <property type="entry name" value="EAL"/>
    <property type="match status" value="1"/>
</dbReference>
<dbReference type="SMART" id="SM00052">
    <property type="entry name" value="EAL"/>
    <property type="match status" value="1"/>
</dbReference>
<keyword evidence="4" id="KW-1185">Reference proteome</keyword>
<dbReference type="RefSeq" id="WP_223676955.1">
    <property type="nucleotide sequence ID" value="NZ_JAINZW010000007.1"/>
</dbReference>
<organism evidence="3 4">
    <name type="scientific">Novilysobacter selenitireducens</name>
    <dbReference type="NCBI Taxonomy" id="2872639"/>
    <lineage>
        <taxon>Bacteria</taxon>
        <taxon>Pseudomonadati</taxon>
        <taxon>Pseudomonadota</taxon>
        <taxon>Gammaproteobacteria</taxon>
        <taxon>Lysobacterales</taxon>
        <taxon>Lysobacteraceae</taxon>
        <taxon>Novilysobacter</taxon>
    </lineage>
</organism>
<dbReference type="Proteomes" id="UP001430954">
    <property type="component" value="Unassembled WGS sequence"/>
</dbReference>
<dbReference type="Pfam" id="PF00563">
    <property type="entry name" value="EAL"/>
    <property type="match status" value="1"/>
</dbReference>
<evidence type="ECO:0000313" key="3">
    <source>
        <dbReference type="EMBL" id="MBZ4040503.1"/>
    </source>
</evidence>
<dbReference type="Gene3D" id="3.30.70.270">
    <property type="match status" value="1"/>
</dbReference>
<dbReference type="CDD" id="cd01948">
    <property type="entry name" value="EAL"/>
    <property type="match status" value="1"/>
</dbReference>
<accession>A0ABS7T9H6</accession>
<dbReference type="InterPro" id="IPR001633">
    <property type="entry name" value="EAL_dom"/>
</dbReference>
<dbReference type="PANTHER" id="PTHR33121">
    <property type="entry name" value="CYCLIC DI-GMP PHOSPHODIESTERASE PDEF"/>
    <property type="match status" value="1"/>
</dbReference>
<sequence length="419" mass="45858">MTRTELVALLARQLEAWREGDGVLGVMLVRLQRVREFGLFYGFGAGDALGAAALARIGSVLRPQDTVTQLGLYEYVVMLPGLRGHNHAALAGARVVRAFDEPLPVGDRAAPVSVKVGISVHPDHGREAEQLLHNAETAYGASLRDSEDSALYDAAGTPPLIPYDALHQAILGNRLQVHLQPLLDLRTRRIIAAESLARWTDERLGPVAPDRFIILAEETGLISPLTRWSINATLRHAARARAVDPNLCFSINLSPRVFGERDLVAQITSALGIWNVPASAITLEVTESALMEDPKLSLRRLEDLRMEGLGISIDDFGAGYSSLAYLKYFPATELKIDRSFISDLRDDRRSIQLVRSIIDLGHHLKMRVVAEGVEDAESLGMLAEMGCDCAQGYYIQRPEPADVFIDSLAPAPNQTSPLH</sequence>
<name>A0ABS7T9H6_9GAMM</name>
<feature type="domain" description="GGDEF" evidence="2">
    <location>
        <begin position="22"/>
        <end position="155"/>
    </location>
</feature>
<dbReference type="InterPro" id="IPR035919">
    <property type="entry name" value="EAL_sf"/>
</dbReference>
<dbReference type="InterPro" id="IPR043128">
    <property type="entry name" value="Rev_trsase/Diguanyl_cyclase"/>
</dbReference>
<dbReference type="PANTHER" id="PTHR33121:SF70">
    <property type="entry name" value="SIGNALING PROTEIN YKOW"/>
    <property type="match status" value="1"/>
</dbReference>
<reference evidence="3 4" key="1">
    <citation type="submission" date="2021-09" db="EMBL/GenBank/DDBJ databases">
        <title>Lysobacter sp. 13A isolated from the river sediment.</title>
        <authorList>
            <person name="Liu H."/>
            <person name="Li S."/>
            <person name="Mao S."/>
        </authorList>
    </citation>
    <scope>NUCLEOTIDE SEQUENCE [LARGE SCALE GENOMIC DNA]</scope>
    <source>
        <strain evidence="3 4">13A</strain>
    </source>
</reference>
<dbReference type="EMBL" id="JAINZW010000007">
    <property type="protein sequence ID" value="MBZ4040503.1"/>
    <property type="molecule type" value="Genomic_DNA"/>
</dbReference>
<feature type="domain" description="EAL" evidence="1">
    <location>
        <begin position="159"/>
        <end position="412"/>
    </location>
</feature>
<dbReference type="InterPro" id="IPR029787">
    <property type="entry name" value="Nucleotide_cyclase"/>
</dbReference>
<protein>
    <submittedName>
        <fullName evidence="3">Bifunctional diguanylate cyclase/phosphodiesterase</fullName>
    </submittedName>
</protein>
<evidence type="ECO:0000259" key="1">
    <source>
        <dbReference type="PROSITE" id="PS50883"/>
    </source>
</evidence>
<comment type="caution">
    <text evidence="3">The sequence shown here is derived from an EMBL/GenBank/DDBJ whole genome shotgun (WGS) entry which is preliminary data.</text>
</comment>
<dbReference type="SMART" id="SM00267">
    <property type="entry name" value="GGDEF"/>
    <property type="match status" value="1"/>
</dbReference>
<dbReference type="SUPFAM" id="SSF55073">
    <property type="entry name" value="Nucleotide cyclase"/>
    <property type="match status" value="1"/>
</dbReference>
<dbReference type="InterPro" id="IPR000160">
    <property type="entry name" value="GGDEF_dom"/>
</dbReference>
<dbReference type="PROSITE" id="PS50887">
    <property type="entry name" value="GGDEF"/>
    <property type="match status" value="1"/>
</dbReference>
<dbReference type="InterPro" id="IPR050706">
    <property type="entry name" value="Cyclic-di-GMP_PDE-like"/>
</dbReference>
<dbReference type="Gene3D" id="3.20.20.450">
    <property type="entry name" value="EAL domain"/>
    <property type="match status" value="1"/>
</dbReference>
<evidence type="ECO:0000313" key="4">
    <source>
        <dbReference type="Proteomes" id="UP001430954"/>
    </source>
</evidence>
<dbReference type="SUPFAM" id="SSF141868">
    <property type="entry name" value="EAL domain-like"/>
    <property type="match status" value="1"/>
</dbReference>